<dbReference type="Pfam" id="PF00069">
    <property type="entry name" value="Pkinase"/>
    <property type="match status" value="1"/>
</dbReference>
<dbReference type="InterPro" id="IPR011009">
    <property type="entry name" value="Kinase-like_dom_sf"/>
</dbReference>
<dbReference type="PROSITE" id="PS50011">
    <property type="entry name" value="PROTEIN_KINASE_DOM"/>
    <property type="match status" value="1"/>
</dbReference>
<keyword evidence="1" id="KW-0547">Nucleotide-binding</keyword>
<dbReference type="GO" id="GO:0004672">
    <property type="term" value="F:protein kinase activity"/>
    <property type="evidence" value="ECO:0007669"/>
    <property type="project" value="InterPro"/>
</dbReference>
<gene>
    <name evidence="4" type="ORF">GSBLH_T00001322001</name>
</gene>
<evidence type="ECO:0000259" key="3">
    <source>
        <dbReference type="PROSITE" id="PS50011"/>
    </source>
</evidence>
<dbReference type="EMBL" id="FN668640">
    <property type="protein sequence ID" value="CBK21115.2"/>
    <property type="molecule type" value="Genomic_DNA"/>
</dbReference>
<accession>D8LZ76</accession>
<dbReference type="GO" id="GO:0005524">
    <property type="term" value="F:ATP binding"/>
    <property type="evidence" value="ECO:0007669"/>
    <property type="project" value="UniProtKB-KW"/>
</dbReference>
<dbReference type="InParanoid" id="D8LZ76"/>
<dbReference type="AlphaFoldDB" id="D8LZ76"/>
<dbReference type="PANTHER" id="PTHR24055">
    <property type="entry name" value="MITOGEN-ACTIVATED PROTEIN KINASE"/>
    <property type="match status" value="1"/>
</dbReference>
<reference evidence="4" key="1">
    <citation type="submission" date="2010-02" db="EMBL/GenBank/DDBJ databases">
        <title>Sequencing and annotation of the Blastocystis hominis genome.</title>
        <authorList>
            <person name="Wincker P."/>
        </authorList>
    </citation>
    <scope>NUCLEOTIDE SEQUENCE</scope>
    <source>
        <strain evidence="4">Singapore isolate B</strain>
    </source>
</reference>
<dbReference type="Proteomes" id="UP000008312">
    <property type="component" value="Unassembled WGS sequence"/>
</dbReference>
<organism evidence="4">
    <name type="scientific">Blastocystis hominis</name>
    <dbReference type="NCBI Taxonomy" id="12968"/>
    <lineage>
        <taxon>Eukaryota</taxon>
        <taxon>Sar</taxon>
        <taxon>Stramenopiles</taxon>
        <taxon>Bigyra</taxon>
        <taxon>Opalozoa</taxon>
        <taxon>Opalinata</taxon>
        <taxon>Blastocystidae</taxon>
        <taxon>Blastocystis</taxon>
    </lineage>
</organism>
<evidence type="ECO:0000313" key="4">
    <source>
        <dbReference type="EMBL" id="CBK21115.2"/>
    </source>
</evidence>
<dbReference type="RefSeq" id="XP_012895163.1">
    <property type="nucleotide sequence ID" value="XM_013039709.1"/>
</dbReference>
<dbReference type="SUPFAM" id="SSF56112">
    <property type="entry name" value="Protein kinase-like (PK-like)"/>
    <property type="match status" value="2"/>
</dbReference>
<dbReference type="InterPro" id="IPR000719">
    <property type="entry name" value="Prot_kinase_dom"/>
</dbReference>
<keyword evidence="5" id="KW-1185">Reference proteome</keyword>
<keyword evidence="2" id="KW-0067">ATP-binding</keyword>
<dbReference type="Gene3D" id="1.10.510.10">
    <property type="entry name" value="Transferase(Phosphotransferase) domain 1"/>
    <property type="match status" value="1"/>
</dbReference>
<dbReference type="GeneID" id="24918589"/>
<feature type="domain" description="Protein kinase" evidence="3">
    <location>
        <begin position="1"/>
        <end position="247"/>
    </location>
</feature>
<dbReference type="InterPro" id="IPR050117">
    <property type="entry name" value="MAPK"/>
</dbReference>
<sequence length="305" mass="35185">MLYMVSPLYSFDLEVAIDAQNVSFPVSPFPQYLSIDQIRVITYQILLGLRYIHSAGVFPGFPFSLVHPPRHQAREHSPHVLRRRRGTQKHNLSWRVALRLRLGAFQRDQPHFLRRDPRLSPSRAARGKRGTRIDIWSCGVVLAEMLHGSSFFQVIPAGSGHSQAPNADKLMDLILSFFGRPTEEDLEMIEKAEVREFVRRKRVEERPFLQCISRAVPADAADLMLKMLTFNPAKRISAAVEEGMMMMMILRDEIVPNACEERFDAEWEARLMSFRTMDDVVNGFIEEQQYYPLTPCKYVKQCVVC</sequence>
<evidence type="ECO:0000256" key="2">
    <source>
        <dbReference type="ARBA" id="ARBA00022840"/>
    </source>
</evidence>
<protein>
    <recommendedName>
        <fullName evidence="3">Protein kinase domain-containing protein</fullName>
    </recommendedName>
</protein>
<evidence type="ECO:0000256" key="1">
    <source>
        <dbReference type="ARBA" id="ARBA00022741"/>
    </source>
</evidence>
<evidence type="ECO:0000313" key="5">
    <source>
        <dbReference type="Proteomes" id="UP000008312"/>
    </source>
</evidence>
<proteinExistence type="predicted"/>
<name>D8LZ76_BLAHO</name>